<feature type="region of interest" description="Disordered" evidence="1">
    <location>
        <begin position="175"/>
        <end position="230"/>
    </location>
</feature>
<dbReference type="PANTHER" id="PTHR35519">
    <property type="entry name" value="MEMBRANE PROTEINS"/>
    <property type="match status" value="1"/>
</dbReference>
<keyword evidence="2" id="KW-0812">Transmembrane</keyword>
<dbReference type="AlphaFoldDB" id="A0A367XQH7"/>
<comment type="caution">
    <text evidence="3">The sequence shown here is derived from an EMBL/GenBank/DDBJ whole genome shotgun (WGS) entry which is preliminary data.</text>
</comment>
<keyword evidence="2" id="KW-1133">Transmembrane helix</keyword>
<dbReference type="Proteomes" id="UP000253472">
    <property type="component" value="Unassembled WGS sequence"/>
</dbReference>
<evidence type="ECO:0000256" key="1">
    <source>
        <dbReference type="SAM" id="MobiDB-lite"/>
    </source>
</evidence>
<dbReference type="STRING" id="5486.A0A367XQH7"/>
<feature type="compositionally biased region" description="Polar residues" evidence="1">
    <location>
        <begin position="219"/>
        <end position="230"/>
    </location>
</feature>
<evidence type="ECO:0000256" key="2">
    <source>
        <dbReference type="SAM" id="Phobius"/>
    </source>
</evidence>
<evidence type="ECO:0000313" key="3">
    <source>
        <dbReference type="EMBL" id="RCK55876.1"/>
    </source>
</evidence>
<dbReference type="EMBL" id="QLNQ01000029">
    <property type="protein sequence ID" value="RCK55876.1"/>
    <property type="molecule type" value="Genomic_DNA"/>
</dbReference>
<accession>A0A367XQH7</accession>
<name>A0A367XQH7_9ASCO</name>
<gene>
    <name evidence="3" type="ORF">Cantr_05317</name>
</gene>
<evidence type="ECO:0000313" key="4">
    <source>
        <dbReference type="Proteomes" id="UP000253472"/>
    </source>
</evidence>
<reference evidence="3 4" key="1">
    <citation type="submission" date="2018-06" db="EMBL/GenBank/DDBJ databases">
        <title>Whole genome sequencing of Candida tropicalis (genome annotated by CSBL at Korea University).</title>
        <authorList>
            <person name="Ahn J."/>
        </authorList>
    </citation>
    <scope>NUCLEOTIDE SEQUENCE [LARGE SCALE GENOMIC DNA]</scope>
    <source>
        <strain evidence="3 4">ATCC 20962</strain>
    </source>
</reference>
<dbReference type="Pfam" id="PF13430">
    <property type="entry name" value="DUF4112"/>
    <property type="match status" value="1"/>
</dbReference>
<dbReference type="InterPro" id="IPR025187">
    <property type="entry name" value="DUF4112"/>
</dbReference>
<protein>
    <submittedName>
        <fullName evidence="3">Uncharacterized protein</fullName>
    </submittedName>
</protein>
<sequence length="230" mass="26005">MSQLLYKYFLQKTQLDQLVTFGDAQQDPYFEEIPENELHFYQRKGAKRRRKLPNFIPDHDLKILNSVKNRAYRLDLQLSLCGIRIGWAGVIGLIPWIGDLIAFYFALQLVRTAKTVEGGLPKSLETEMMANVMFDFGIGLIPIVGDFINVLYKCNSRNFVLLEKHLVKKYGNKETIPGAGNTHQKPAATTAPPKSKSHGSNTNRPVPPPPTTNAPGTYDNDQMHQVHQQV</sequence>
<dbReference type="PANTHER" id="PTHR35519:SF2">
    <property type="entry name" value="PH DOMAIN PROTEIN"/>
    <property type="match status" value="1"/>
</dbReference>
<keyword evidence="4" id="KW-1185">Reference proteome</keyword>
<feature type="transmembrane region" description="Helical" evidence="2">
    <location>
        <begin position="85"/>
        <end position="107"/>
    </location>
</feature>
<organism evidence="3 4">
    <name type="scientific">Candida viswanathii</name>
    <dbReference type="NCBI Taxonomy" id="5486"/>
    <lineage>
        <taxon>Eukaryota</taxon>
        <taxon>Fungi</taxon>
        <taxon>Dikarya</taxon>
        <taxon>Ascomycota</taxon>
        <taxon>Saccharomycotina</taxon>
        <taxon>Pichiomycetes</taxon>
        <taxon>Debaryomycetaceae</taxon>
        <taxon>Candida/Lodderomyces clade</taxon>
        <taxon>Candida</taxon>
    </lineage>
</organism>
<proteinExistence type="predicted"/>
<keyword evidence="2" id="KW-0472">Membrane</keyword>
<dbReference type="OrthoDB" id="2103474at2759"/>